<feature type="transmembrane region" description="Helical" evidence="2">
    <location>
        <begin position="172"/>
        <end position="195"/>
    </location>
</feature>
<keyword evidence="3" id="KW-0732">Signal</keyword>
<reference evidence="4" key="1">
    <citation type="submission" date="2023-11" db="EMBL/GenBank/DDBJ databases">
        <authorList>
            <person name="De Vega J J."/>
            <person name="De Vega J J."/>
        </authorList>
    </citation>
    <scope>NUCLEOTIDE SEQUENCE</scope>
</reference>
<feature type="compositionally biased region" description="Acidic residues" evidence="1">
    <location>
        <begin position="269"/>
        <end position="278"/>
    </location>
</feature>
<organism evidence="4 5">
    <name type="scientific">Mycena citricolor</name>
    <dbReference type="NCBI Taxonomy" id="2018698"/>
    <lineage>
        <taxon>Eukaryota</taxon>
        <taxon>Fungi</taxon>
        <taxon>Dikarya</taxon>
        <taxon>Basidiomycota</taxon>
        <taxon>Agaricomycotina</taxon>
        <taxon>Agaricomycetes</taxon>
        <taxon>Agaricomycetidae</taxon>
        <taxon>Agaricales</taxon>
        <taxon>Marasmiineae</taxon>
        <taxon>Mycenaceae</taxon>
        <taxon>Mycena</taxon>
    </lineage>
</organism>
<sequence>MPSSSFSSFVAIAVLLSTAELAEARSSQPSRSHKRPRQHHVNEYYARQVMALTSSSYDYWWPYPPATQTQTNSPTNSPVPTNTLIVEPLATNTPEVAFSFDSSTSSIPASTISASSTLSSSSFSGSSSSFSSSSASPSSSQSVLSISALPPSNTSIPANSHRKLEMVSSTNLLYIVPACGVGGLVIGGLTAWLVYGCIARRSLRKRGDLIAGPEYRPPTPSLAAKVDHGEDEDDEWAGNEKHRVEELDDGVAAMFVGNLRGKGDRVGGEDEDEDEDQRESESAGFLDPGTAQTRPLRVKSVARTAAPSRGRTMRSDRSPSPTPSGRTSIFFDRPDSGDEAPWETLRHKSIKRGILERLRDEDSERAGSGSKDRVKRRAWQSHGRHDSDIRIPDNQVSLSRATSMATASLSRAASTVSTAMGFRILSESPAPTPFKEQNFAWPSVEEDKYTRVPRRVARSRSPEKPMPSPVKYTQPLRRAASPDGPSRSRGRKRKGQSADGRLSRKPTIEEQYRSVLPRSPPCISSPVLHEALCFTPPSQYTETVASFAAFGVPDEQEPVKRGRRH</sequence>
<feature type="region of interest" description="Disordered" evidence="1">
    <location>
        <begin position="361"/>
        <end position="390"/>
    </location>
</feature>
<gene>
    <name evidence="4" type="ORF">MYCIT1_LOCUS21766</name>
</gene>
<name>A0AAD2Q491_9AGAR</name>
<keyword evidence="2" id="KW-1133">Transmembrane helix</keyword>
<evidence type="ECO:0000313" key="4">
    <source>
        <dbReference type="EMBL" id="CAK5274538.1"/>
    </source>
</evidence>
<evidence type="ECO:0000256" key="2">
    <source>
        <dbReference type="SAM" id="Phobius"/>
    </source>
</evidence>
<feature type="region of interest" description="Disordered" evidence="1">
    <location>
        <begin position="450"/>
        <end position="520"/>
    </location>
</feature>
<dbReference type="AlphaFoldDB" id="A0AAD2Q491"/>
<feature type="region of interest" description="Disordered" evidence="1">
    <location>
        <begin position="258"/>
        <end position="345"/>
    </location>
</feature>
<evidence type="ECO:0000256" key="3">
    <source>
        <dbReference type="SAM" id="SignalP"/>
    </source>
</evidence>
<dbReference type="EMBL" id="CAVNYO010000403">
    <property type="protein sequence ID" value="CAK5274538.1"/>
    <property type="molecule type" value="Genomic_DNA"/>
</dbReference>
<dbReference type="Proteomes" id="UP001295794">
    <property type="component" value="Unassembled WGS sequence"/>
</dbReference>
<evidence type="ECO:0000256" key="1">
    <source>
        <dbReference type="SAM" id="MobiDB-lite"/>
    </source>
</evidence>
<keyword evidence="2" id="KW-0472">Membrane</keyword>
<evidence type="ECO:0008006" key="6">
    <source>
        <dbReference type="Google" id="ProtNLM"/>
    </source>
</evidence>
<feature type="signal peptide" evidence="3">
    <location>
        <begin position="1"/>
        <end position="24"/>
    </location>
</feature>
<feature type="region of interest" description="Disordered" evidence="1">
    <location>
        <begin position="212"/>
        <end position="238"/>
    </location>
</feature>
<keyword evidence="2" id="KW-0812">Transmembrane</keyword>
<proteinExistence type="predicted"/>
<evidence type="ECO:0000313" key="5">
    <source>
        <dbReference type="Proteomes" id="UP001295794"/>
    </source>
</evidence>
<comment type="caution">
    <text evidence="4">The sequence shown here is derived from an EMBL/GenBank/DDBJ whole genome shotgun (WGS) entry which is preliminary data.</text>
</comment>
<accession>A0AAD2Q491</accession>
<keyword evidence="5" id="KW-1185">Reference proteome</keyword>
<feature type="chain" id="PRO_5042171117" description="Transmembrane protein" evidence="3">
    <location>
        <begin position="25"/>
        <end position="565"/>
    </location>
</feature>
<protein>
    <recommendedName>
        <fullName evidence="6">Transmembrane protein</fullName>
    </recommendedName>
</protein>